<evidence type="ECO:0000256" key="1">
    <source>
        <dbReference type="SAM" id="MobiDB-lite"/>
    </source>
</evidence>
<evidence type="ECO:0000313" key="4">
    <source>
        <dbReference type="EMBL" id="TKA28524.1"/>
    </source>
</evidence>
<dbReference type="InterPro" id="IPR055264">
    <property type="entry name" value="BOD1/SHG1_dom"/>
</dbReference>
<feature type="compositionally biased region" description="Basic and acidic residues" evidence="1">
    <location>
        <begin position="143"/>
        <end position="305"/>
    </location>
</feature>
<feature type="compositionally biased region" description="Basic and acidic residues" evidence="1">
    <location>
        <begin position="548"/>
        <end position="607"/>
    </location>
</feature>
<comment type="caution">
    <text evidence="4">The sequence shown here is derived from an EMBL/GenBank/DDBJ whole genome shotgun (WGS) entry which is preliminary data.</text>
</comment>
<dbReference type="OrthoDB" id="5579731at2759"/>
<reference evidence="3" key="2">
    <citation type="submission" date="2023-06" db="EMBL/GenBank/DDBJ databases">
        <title>Black Yeasts Isolated from many extreme environments.</title>
        <authorList>
            <person name="Coleine C."/>
            <person name="Stajich J.E."/>
            <person name="Selbmann L."/>
        </authorList>
    </citation>
    <scope>NUCLEOTIDE SEQUENCE</scope>
    <source>
        <strain evidence="3">CCFEE 5200</strain>
    </source>
</reference>
<evidence type="ECO:0000313" key="6">
    <source>
        <dbReference type="Proteomes" id="UP001175353"/>
    </source>
</evidence>
<organism evidence="4 5">
    <name type="scientific">Friedmanniomyces endolithicus</name>
    <dbReference type="NCBI Taxonomy" id="329885"/>
    <lineage>
        <taxon>Eukaryota</taxon>
        <taxon>Fungi</taxon>
        <taxon>Dikarya</taxon>
        <taxon>Ascomycota</taxon>
        <taxon>Pezizomycotina</taxon>
        <taxon>Dothideomycetes</taxon>
        <taxon>Dothideomycetidae</taxon>
        <taxon>Mycosphaerellales</taxon>
        <taxon>Teratosphaeriaceae</taxon>
        <taxon>Friedmanniomyces</taxon>
    </lineage>
</organism>
<evidence type="ECO:0000259" key="2">
    <source>
        <dbReference type="Pfam" id="PF05205"/>
    </source>
</evidence>
<keyword evidence="6" id="KW-1185">Reference proteome</keyword>
<feature type="compositionally biased region" description="Basic and acidic residues" evidence="1">
    <location>
        <begin position="624"/>
        <end position="694"/>
    </location>
</feature>
<dbReference type="EMBL" id="NAJP01000117">
    <property type="protein sequence ID" value="TKA28524.1"/>
    <property type="molecule type" value="Genomic_DNA"/>
</dbReference>
<feature type="compositionally biased region" description="Basic and acidic residues" evidence="1">
    <location>
        <begin position="709"/>
        <end position="737"/>
    </location>
</feature>
<dbReference type="EMBL" id="JAUJLE010000094">
    <property type="protein sequence ID" value="KAK0984986.1"/>
    <property type="molecule type" value="Genomic_DNA"/>
</dbReference>
<evidence type="ECO:0000313" key="3">
    <source>
        <dbReference type="EMBL" id="KAK0984986.1"/>
    </source>
</evidence>
<feature type="compositionally biased region" description="Basic and acidic residues" evidence="1">
    <location>
        <begin position="484"/>
        <end position="508"/>
    </location>
</feature>
<dbReference type="STRING" id="329885.A0A4U0U1G1"/>
<reference evidence="4 5" key="1">
    <citation type="submission" date="2017-03" db="EMBL/GenBank/DDBJ databases">
        <title>Genomes of endolithic fungi from Antarctica.</title>
        <authorList>
            <person name="Coleine C."/>
            <person name="Masonjones S."/>
            <person name="Stajich J.E."/>
        </authorList>
    </citation>
    <scope>NUCLEOTIDE SEQUENCE [LARGE SCALE GENOMIC DNA]</scope>
    <source>
        <strain evidence="4 5">CCFEE 5311</strain>
    </source>
</reference>
<proteinExistence type="predicted"/>
<feature type="region of interest" description="Disordered" evidence="1">
    <location>
        <begin position="143"/>
        <end position="737"/>
    </location>
</feature>
<dbReference type="AlphaFoldDB" id="A0A4U0U1G1"/>
<feature type="domain" description="BOD1/SHG1" evidence="2">
    <location>
        <begin position="39"/>
        <end position="141"/>
    </location>
</feature>
<accession>A0A4U0U1G1</accession>
<gene>
    <name evidence="4" type="ORF">B0A54_16520</name>
    <name evidence="3" type="ORF">LTR91_010709</name>
</gene>
<dbReference type="Proteomes" id="UP001175353">
    <property type="component" value="Unassembled WGS sequence"/>
</dbReference>
<dbReference type="Pfam" id="PF05205">
    <property type="entry name" value="COMPASS-Shg1"/>
    <property type="match status" value="1"/>
</dbReference>
<feature type="compositionally biased region" description="Basic and acidic residues" evidence="1">
    <location>
        <begin position="386"/>
        <end position="436"/>
    </location>
</feature>
<protein>
    <recommendedName>
        <fullName evidence="2">BOD1/SHG1 domain-containing protein</fullName>
    </recommendedName>
</protein>
<feature type="compositionally biased region" description="Low complexity" evidence="1">
    <location>
        <begin position="442"/>
        <end position="451"/>
    </location>
</feature>
<dbReference type="PANTHER" id="PTHR28034:SF1">
    <property type="entry name" value="NUCLEOMORPHIN"/>
    <property type="match status" value="1"/>
</dbReference>
<dbReference type="PANTHER" id="PTHR28034">
    <property type="entry name" value="SET1 COMPLEX COMPONENT SHG1"/>
    <property type="match status" value="1"/>
</dbReference>
<dbReference type="Proteomes" id="UP000310066">
    <property type="component" value="Unassembled WGS sequence"/>
</dbReference>
<evidence type="ECO:0000313" key="5">
    <source>
        <dbReference type="Proteomes" id="UP000310066"/>
    </source>
</evidence>
<name>A0A4U0U1G1_9PEZI</name>
<sequence>MATDIAMSRTAEFDLPPRKKPKVSDLPLSSAQRDSIDGMLHTFKRKGEFDALRKKAFQQYNESAQRGMFEASLRAFTTTEIDRDPVKYLKPDRRMGAPLLEGAAARGDVYEKTETDIDAYIDQYLASAERALRDIRRREIGEEAAEKEVELGNKSDEAYAAEAEERRKDRAKKHVEQERLRKKQEASERKKKELEALKKKQIELTQETERLQREQKRRAEREAWKAAEKQKERDRIQKYNEEREAAKKEQEDRERVAREEKERKQKEKAEREQKRLEQEALDLLLREGKEMAEKGKRPELERSESMEPPPRLLKYTAPRNSLSRDEMRAQGLMPTSMTLRKGDKPVSVPSGPRGDSSAPLRSDDDRRRGSHLRSPSRSSYARRRDHSPFDDDRRSSRRTDTGKRETLYRDISAERAAWKARQRPRERDRETSRGGGEEGEVVEPSTNTTTRRNARSRSRESNFNSYRPARRESRSPPPRRTRRDSRSRSPPRFRDRERDRRREESLPRRRERSRSPPGIDRYVPGGSGGGGGGVAAGAAVGGGTATRRRGDEERPARRREEDERVVRRGKEDEDRDRDRPSRRREDEDRDTERRRRERDVRPSDIDRYIPGGGRVTDDAAAGAEKPRTLRRERSRSRSRDRERYREKEKGTETRRQGKELDGAKEEKVMPEPEKEEEKVGEKTGEETKREKSAEAEEEITAKEVVVPGAEHEQDNPGERKPETETKGVRESSGDDIH</sequence>
<feature type="compositionally biased region" description="Gly residues" evidence="1">
    <location>
        <begin position="525"/>
        <end position="544"/>
    </location>
</feature>
<feature type="region of interest" description="Disordered" evidence="1">
    <location>
        <begin position="1"/>
        <end position="30"/>
    </location>
</feature>